<proteinExistence type="predicted"/>
<evidence type="ECO:0000313" key="1">
    <source>
        <dbReference type="EMBL" id="EFR87018.1"/>
    </source>
</evidence>
<protein>
    <submittedName>
        <fullName evidence="1">Metallo-beta-lactamase family protein</fullName>
    </submittedName>
</protein>
<organism evidence="1 2">
    <name type="scientific">Listeria marthii FSL S4-120</name>
    <dbReference type="NCBI Taxonomy" id="702457"/>
    <lineage>
        <taxon>Bacteria</taxon>
        <taxon>Bacillati</taxon>
        <taxon>Bacillota</taxon>
        <taxon>Bacilli</taxon>
        <taxon>Bacillales</taxon>
        <taxon>Listeriaceae</taxon>
        <taxon>Listeria</taxon>
    </lineage>
</organism>
<dbReference type="EMBL" id="ADXF01000833">
    <property type="protein sequence ID" value="EFR87018.1"/>
    <property type="molecule type" value="Genomic_DNA"/>
</dbReference>
<name>A0ABP2JXV8_9LIST</name>
<comment type="caution">
    <text evidence="1">The sequence shown here is derived from an EMBL/GenBank/DDBJ whole genome shotgun (WGS) entry which is preliminary data.</text>
</comment>
<evidence type="ECO:0000313" key="2">
    <source>
        <dbReference type="Proteomes" id="UP000003412"/>
    </source>
</evidence>
<keyword evidence="2" id="KW-1185">Reference proteome</keyword>
<gene>
    <name evidence="1" type="ORF">NT05LM_2515</name>
</gene>
<reference evidence="1 2" key="1">
    <citation type="journal article" date="2010" name="Microbiol. Resour. Announc.">
        <title>Comparative genomics of the bacterial genus Listeria: Genome evolution is characterized by limited gene acquisition and limited gene loss.</title>
        <authorList>
            <person name="den Bakker H.C."/>
            <person name="Cummings C.A."/>
            <person name="Ferreira V."/>
            <person name="Vatta P."/>
            <person name="Orsi R.H."/>
            <person name="Degoricija L."/>
            <person name="Barker M."/>
            <person name="Petrauskene O."/>
            <person name="Furtado M.R."/>
            <person name="Wiedmann M."/>
        </authorList>
    </citation>
    <scope>NUCLEOTIDE SEQUENCE [LARGE SCALE GENOMIC DNA]</scope>
    <source>
        <strain evidence="1 2">FSL S4-120</strain>
    </source>
</reference>
<sequence>MAKKVLPKEASTFTKKVNNQVKEALPFENTKDLMMQGKALLGHGIM</sequence>
<accession>A0ABP2JXV8</accession>
<dbReference type="Proteomes" id="UP000003412">
    <property type="component" value="Chromosome"/>
</dbReference>